<evidence type="ECO:0000313" key="16">
    <source>
        <dbReference type="EMBL" id="RJP60259.1"/>
    </source>
</evidence>
<dbReference type="SUPFAM" id="SSF56059">
    <property type="entry name" value="Glutathione synthetase ATP-binding domain-like"/>
    <property type="match status" value="1"/>
</dbReference>
<dbReference type="GO" id="GO:0046872">
    <property type="term" value="F:metal ion binding"/>
    <property type="evidence" value="ECO:0007669"/>
    <property type="project" value="UniProtKB-KW"/>
</dbReference>
<dbReference type="UniPathway" id="UPA00655">
    <property type="reaction ID" value="UER00711"/>
</dbReference>
<gene>
    <name evidence="16" type="primary">accC</name>
    <name evidence="16" type="ORF">C4541_04220</name>
</gene>
<evidence type="ECO:0000256" key="5">
    <source>
        <dbReference type="ARBA" id="ARBA00022598"/>
    </source>
</evidence>
<organism evidence="16 17">
    <name type="scientific">Candidatus Auribacter fodinae</name>
    <dbReference type="NCBI Taxonomy" id="2093366"/>
    <lineage>
        <taxon>Bacteria</taxon>
        <taxon>Pseudomonadati</taxon>
        <taxon>Candidatus Auribacterota</taxon>
        <taxon>Candidatus Auribacteria</taxon>
        <taxon>Candidatus Auribacterales</taxon>
        <taxon>Candidatus Auribacteraceae</taxon>
        <taxon>Candidatus Auribacter</taxon>
    </lineage>
</organism>
<dbReference type="Pfam" id="PF02785">
    <property type="entry name" value="Biotin_carb_C"/>
    <property type="match status" value="1"/>
</dbReference>
<dbReference type="InterPro" id="IPR011761">
    <property type="entry name" value="ATP-grasp"/>
</dbReference>
<keyword evidence="6" id="KW-0479">Metal-binding</keyword>
<comment type="catalytic activity">
    <reaction evidence="11 13">
        <text>N(6)-biotinyl-L-lysyl-[protein] + hydrogencarbonate + ATP = N(6)-carboxybiotinyl-L-lysyl-[protein] + ADP + phosphate + H(+)</text>
        <dbReference type="Rhea" id="RHEA:13501"/>
        <dbReference type="Rhea" id="RHEA-COMP:10505"/>
        <dbReference type="Rhea" id="RHEA-COMP:10506"/>
        <dbReference type="ChEBI" id="CHEBI:15378"/>
        <dbReference type="ChEBI" id="CHEBI:17544"/>
        <dbReference type="ChEBI" id="CHEBI:30616"/>
        <dbReference type="ChEBI" id="CHEBI:43474"/>
        <dbReference type="ChEBI" id="CHEBI:83144"/>
        <dbReference type="ChEBI" id="CHEBI:83145"/>
        <dbReference type="ChEBI" id="CHEBI:456216"/>
        <dbReference type="EC" id="6.3.4.14"/>
    </reaction>
</comment>
<evidence type="ECO:0000256" key="6">
    <source>
        <dbReference type="ARBA" id="ARBA00022723"/>
    </source>
</evidence>
<dbReference type="Gene3D" id="3.30.470.20">
    <property type="entry name" value="ATP-grasp fold, B domain"/>
    <property type="match status" value="1"/>
</dbReference>
<dbReference type="GO" id="GO:0006633">
    <property type="term" value="P:fatty acid biosynthetic process"/>
    <property type="evidence" value="ECO:0007669"/>
    <property type="project" value="UniProtKB-KW"/>
</dbReference>
<dbReference type="GO" id="GO:0004075">
    <property type="term" value="F:biotin carboxylase activity"/>
    <property type="evidence" value="ECO:0007669"/>
    <property type="project" value="UniProtKB-EC"/>
</dbReference>
<name>A0A3A4R5K8_9BACT</name>
<evidence type="ECO:0000256" key="2">
    <source>
        <dbReference type="ARBA" id="ARBA00004956"/>
    </source>
</evidence>
<dbReference type="InterPro" id="IPR011764">
    <property type="entry name" value="Biotin_carboxylation_dom"/>
</dbReference>
<evidence type="ECO:0000256" key="8">
    <source>
        <dbReference type="ARBA" id="ARBA00022840"/>
    </source>
</evidence>
<dbReference type="InterPro" id="IPR016185">
    <property type="entry name" value="PreATP-grasp_dom_sf"/>
</dbReference>
<dbReference type="GO" id="GO:2001295">
    <property type="term" value="P:malonyl-CoA biosynthetic process"/>
    <property type="evidence" value="ECO:0007669"/>
    <property type="project" value="UniProtKB-UniPathway"/>
</dbReference>
<dbReference type="PROSITE" id="PS50979">
    <property type="entry name" value="BC"/>
    <property type="match status" value="1"/>
</dbReference>
<dbReference type="PANTHER" id="PTHR48095:SF2">
    <property type="entry name" value="BIOTIN CARBOXYLASE, CHLOROPLASTIC"/>
    <property type="match status" value="1"/>
</dbReference>
<proteinExistence type="predicted"/>
<keyword evidence="13" id="KW-0275">Fatty acid biosynthesis</keyword>
<dbReference type="PROSITE" id="PS00866">
    <property type="entry name" value="CPSASE_1"/>
    <property type="match status" value="1"/>
</dbReference>
<keyword evidence="13" id="KW-0276">Fatty acid metabolism</keyword>
<keyword evidence="8 12" id="KW-0067">ATP-binding</keyword>
<evidence type="ECO:0000259" key="15">
    <source>
        <dbReference type="PROSITE" id="PS50979"/>
    </source>
</evidence>
<evidence type="ECO:0000256" key="9">
    <source>
        <dbReference type="ARBA" id="ARBA00022842"/>
    </source>
</evidence>
<dbReference type="FunFam" id="3.30.1490.20:FF:000018">
    <property type="entry name" value="Biotin carboxylase"/>
    <property type="match status" value="1"/>
</dbReference>
<dbReference type="SMART" id="SM00878">
    <property type="entry name" value="Biotin_carb_C"/>
    <property type="match status" value="1"/>
</dbReference>
<keyword evidence="13" id="KW-0443">Lipid metabolism</keyword>
<accession>A0A3A4R5K8</accession>
<keyword evidence="7 12" id="KW-0547">Nucleotide-binding</keyword>
<evidence type="ECO:0000256" key="10">
    <source>
        <dbReference type="ARBA" id="ARBA00023267"/>
    </source>
</evidence>
<dbReference type="EMBL" id="QZJZ01000031">
    <property type="protein sequence ID" value="RJP60259.1"/>
    <property type="molecule type" value="Genomic_DNA"/>
</dbReference>
<dbReference type="InterPro" id="IPR011054">
    <property type="entry name" value="Rudment_hybrid_motif"/>
</dbReference>
<keyword evidence="5 13" id="KW-0436">Ligase</keyword>
<comment type="pathway">
    <text evidence="2 13">Lipid metabolism; malonyl-CoA biosynthesis; malonyl-CoA from acetyl-CoA: step 1/1.</text>
</comment>
<dbReference type="PROSITE" id="PS50975">
    <property type="entry name" value="ATP_GRASP"/>
    <property type="match status" value="1"/>
</dbReference>
<evidence type="ECO:0000313" key="17">
    <source>
        <dbReference type="Proteomes" id="UP000266426"/>
    </source>
</evidence>
<sequence>MFKRILIANRGEIALRIIRACHELNIETVAVYSEADADSLHAKMADSAICIGPASSLKSYLHIPSIISAAEIGNVDAIHPGYGFLAENAHFAEICESCNIKFIGPKPKHITLMGDKSKAKETVKSAGVPTIPGSEGVVKTTDEAIKIAREMGYPVIIKASAGGGGRGMRVANNDISLANAFMSAKAEAEAAFGNADVYIEKFIEQPRHVEIQIIADSFGNTVHLFERDCTVQRRHQKMIEESPCPVLTPQKRKKMGEAAVKAAQSVNYENAGTIEFLYDKNGEFYFMEMNTRIQVEHPVTEMITGIDLIKEQIRVAYGEKLSFTQNDIKMNGHAIECRINAEDPDKNFMPSPGVVTGYYAPGGYGVRVDSHVYAGYRIPQYYDSMIAKLIVHGKTREEAISIMSRALGEFTVEGIKTNISFQKTILNEDGFKSGKISTDYIAELLKSME</sequence>
<evidence type="ECO:0000259" key="14">
    <source>
        <dbReference type="PROSITE" id="PS50975"/>
    </source>
</evidence>
<dbReference type="GO" id="GO:0005524">
    <property type="term" value="F:ATP binding"/>
    <property type="evidence" value="ECO:0007669"/>
    <property type="project" value="UniProtKB-UniRule"/>
</dbReference>
<dbReference type="InterPro" id="IPR005479">
    <property type="entry name" value="CPAse_ATP-bd"/>
</dbReference>
<evidence type="ECO:0000256" key="7">
    <source>
        <dbReference type="ARBA" id="ARBA00022741"/>
    </source>
</evidence>
<dbReference type="Proteomes" id="UP000266426">
    <property type="component" value="Unassembled WGS sequence"/>
</dbReference>
<evidence type="ECO:0000256" key="12">
    <source>
        <dbReference type="PROSITE-ProRule" id="PRU00409"/>
    </source>
</evidence>
<dbReference type="PROSITE" id="PS00867">
    <property type="entry name" value="CPSASE_2"/>
    <property type="match status" value="1"/>
</dbReference>
<keyword evidence="10 13" id="KW-0092">Biotin</keyword>
<dbReference type="NCBIfam" id="NF004085">
    <property type="entry name" value="PRK05586.1"/>
    <property type="match status" value="1"/>
</dbReference>
<evidence type="ECO:0000256" key="13">
    <source>
        <dbReference type="RuleBase" id="RU365063"/>
    </source>
</evidence>
<dbReference type="FunFam" id="3.30.470.20:FF:000028">
    <property type="entry name" value="Methylcrotonoyl-CoA carboxylase subunit alpha, mitochondrial"/>
    <property type="match status" value="1"/>
</dbReference>
<dbReference type="InterPro" id="IPR005481">
    <property type="entry name" value="BC-like_N"/>
</dbReference>
<feature type="domain" description="ATP-grasp" evidence="14">
    <location>
        <begin position="120"/>
        <end position="317"/>
    </location>
</feature>
<reference evidence="16 17" key="1">
    <citation type="journal article" date="2017" name="ISME J.">
        <title>Energy and carbon metabolisms in a deep terrestrial subsurface fluid microbial community.</title>
        <authorList>
            <person name="Momper L."/>
            <person name="Jungbluth S.P."/>
            <person name="Lee M.D."/>
            <person name="Amend J.P."/>
        </authorList>
    </citation>
    <scope>NUCLEOTIDE SEQUENCE [LARGE SCALE GENOMIC DNA]</scope>
    <source>
        <strain evidence="16">SURF_26</strain>
    </source>
</reference>
<evidence type="ECO:0000256" key="11">
    <source>
        <dbReference type="ARBA" id="ARBA00048600"/>
    </source>
</evidence>
<keyword evidence="13" id="KW-0444">Lipid biosynthesis</keyword>
<dbReference type="PANTHER" id="PTHR48095">
    <property type="entry name" value="PYRUVATE CARBOXYLASE SUBUNIT A"/>
    <property type="match status" value="1"/>
</dbReference>
<dbReference type="SUPFAM" id="SSF51246">
    <property type="entry name" value="Rudiment single hybrid motif"/>
    <property type="match status" value="1"/>
</dbReference>
<dbReference type="Pfam" id="PF02786">
    <property type="entry name" value="CPSase_L_D2"/>
    <property type="match status" value="1"/>
</dbReference>
<dbReference type="NCBIfam" id="NF006367">
    <property type="entry name" value="PRK08591.1"/>
    <property type="match status" value="1"/>
</dbReference>
<evidence type="ECO:0000256" key="3">
    <source>
        <dbReference type="ARBA" id="ARBA00011750"/>
    </source>
</evidence>
<dbReference type="SUPFAM" id="SSF52440">
    <property type="entry name" value="PreATP-grasp domain"/>
    <property type="match status" value="1"/>
</dbReference>
<dbReference type="Pfam" id="PF00289">
    <property type="entry name" value="Biotin_carb_N"/>
    <property type="match status" value="1"/>
</dbReference>
<comment type="function">
    <text evidence="1 13">This protein is a component of the acetyl coenzyme A carboxylase complex; first, biotin carboxylase catalyzes the carboxylation of the carrier protein and then the transcarboxylase transfers the carboxyl group to form malonyl-CoA.</text>
</comment>
<keyword evidence="9" id="KW-0460">Magnesium</keyword>
<dbReference type="InterPro" id="IPR004549">
    <property type="entry name" value="Acetyl_CoA_COase_biotin_COase"/>
</dbReference>
<dbReference type="FunFam" id="3.40.50.20:FF:000010">
    <property type="entry name" value="Propionyl-CoA carboxylase subunit alpha"/>
    <property type="match status" value="1"/>
</dbReference>
<dbReference type="InterPro" id="IPR051602">
    <property type="entry name" value="ACC_Biotin_Carboxylase"/>
</dbReference>
<dbReference type="NCBIfam" id="TIGR00514">
    <property type="entry name" value="accC"/>
    <property type="match status" value="1"/>
</dbReference>
<evidence type="ECO:0000256" key="1">
    <source>
        <dbReference type="ARBA" id="ARBA00003761"/>
    </source>
</evidence>
<dbReference type="AlphaFoldDB" id="A0A3A4R5K8"/>
<evidence type="ECO:0000256" key="4">
    <source>
        <dbReference type="ARBA" id="ARBA00013263"/>
    </source>
</evidence>
<comment type="caution">
    <text evidence="16">The sequence shown here is derived from an EMBL/GenBank/DDBJ whole genome shotgun (WGS) entry which is preliminary data.</text>
</comment>
<comment type="subunit">
    <text evidence="3 13">Acetyl-CoA carboxylase is a heterohexamer of biotin carboxyl carrier protein, biotin carboxylase and the two subunits of carboxyl transferase in a 2:2 complex.</text>
</comment>
<dbReference type="InterPro" id="IPR005482">
    <property type="entry name" value="Biotin_COase_C"/>
</dbReference>
<dbReference type="EC" id="6.3.4.14" evidence="4 13"/>
<protein>
    <recommendedName>
        <fullName evidence="4 13">Biotin carboxylase</fullName>
        <ecNumber evidence="4 13">6.3.4.14</ecNumber>
    </recommendedName>
    <alternativeName>
        <fullName evidence="13">Acetyl-coenzyme A carboxylase biotin carboxylase subunit A</fullName>
    </alternativeName>
</protein>
<feature type="domain" description="Biotin carboxylation" evidence="15">
    <location>
        <begin position="1"/>
        <end position="446"/>
    </location>
</feature>